<dbReference type="PANTHER" id="PTHR21137:SF35">
    <property type="entry name" value="ODORANT RECEPTOR 19A-RELATED"/>
    <property type="match status" value="1"/>
</dbReference>
<dbReference type="GO" id="GO:0007165">
    <property type="term" value="P:signal transduction"/>
    <property type="evidence" value="ECO:0007669"/>
    <property type="project" value="UniProtKB-KW"/>
</dbReference>
<comment type="subcellular location">
    <subcellularLocation>
        <location evidence="1 10">Cell membrane</location>
        <topology evidence="1 10">Multi-pass membrane protein</topology>
    </subcellularLocation>
</comment>
<evidence type="ECO:0000256" key="10">
    <source>
        <dbReference type="RuleBase" id="RU351113"/>
    </source>
</evidence>
<dbReference type="InterPro" id="IPR004117">
    <property type="entry name" value="7tm6_olfct_rcpt"/>
</dbReference>
<evidence type="ECO:0000256" key="8">
    <source>
        <dbReference type="ARBA" id="ARBA00023170"/>
    </source>
</evidence>
<organism evidence="11 12">
    <name type="scientific">Cardiocondyla obscurior</name>
    <dbReference type="NCBI Taxonomy" id="286306"/>
    <lineage>
        <taxon>Eukaryota</taxon>
        <taxon>Metazoa</taxon>
        <taxon>Ecdysozoa</taxon>
        <taxon>Arthropoda</taxon>
        <taxon>Hexapoda</taxon>
        <taxon>Insecta</taxon>
        <taxon>Pterygota</taxon>
        <taxon>Neoptera</taxon>
        <taxon>Endopterygota</taxon>
        <taxon>Hymenoptera</taxon>
        <taxon>Apocrita</taxon>
        <taxon>Aculeata</taxon>
        <taxon>Formicoidea</taxon>
        <taxon>Formicidae</taxon>
        <taxon>Myrmicinae</taxon>
        <taxon>Cardiocondyla</taxon>
    </lineage>
</organism>
<evidence type="ECO:0000256" key="1">
    <source>
        <dbReference type="ARBA" id="ARBA00004651"/>
    </source>
</evidence>
<feature type="transmembrane region" description="Helical" evidence="10">
    <location>
        <begin position="266"/>
        <end position="286"/>
    </location>
</feature>
<keyword evidence="3 10" id="KW-0716">Sensory transduction</keyword>
<evidence type="ECO:0000256" key="2">
    <source>
        <dbReference type="ARBA" id="ARBA00022475"/>
    </source>
</evidence>
<keyword evidence="2" id="KW-1003">Cell membrane</keyword>
<dbReference type="AlphaFoldDB" id="A0AAW2EM38"/>
<feature type="transmembrane region" description="Helical" evidence="10">
    <location>
        <begin position="298"/>
        <end position="319"/>
    </location>
</feature>
<keyword evidence="9 10" id="KW-0807">Transducer</keyword>
<dbReference type="GO" id="GO:0005886">
    <property type="term" value="C:plasma membrane"/>
    <property type="evidence" value="ECO:0007669"/>
    <property type="project" value="UniProtKB-SubCell"/>
</dbReference>
<reference evidence="11 12" key="1">
    <citation type="submission" date="2023-03" db="EMBL/GenBank/DDBJ databases">
        <title>High recombination rates correlate with genetic variation in Cardiocondyla obscurior ants.</title>
        <authorList>
            <person name="Errbii M."/>
        </authorList>
    </citation>
    <scope>NUCLEOTIDE SEQUENCE [LARGE SCALE GENOMIC DNA]</scope>
    <source>
        <strain evidence="11">Alpha-2009</strain>
        <tissue evidence="11">Whole body</tissue>
    </source>
</reference>
<evidence type="ECO:0000313" key="12">
    <source>
        <dbReference type="Proteomes" id="UP001430953"/>
    </source>
</evidence>
<dbReference type="GO" id="GO:0005549">
    <property type="term" value="F:odorant binding"/>
    <property type="evidence" value="ECO:0007669"/>
    <property type="project" value="InterPro"/>
</dbReference>
<keyword evidence="8 10" id="KW-0675">Receptor</keyword>
<comment type="caution">
    <text evidence="11">The sequence shown here is derived from an EMBL/GenBank/DDBJ whole genome shotgun (WGS) entry which is preliminary data.</text>
</comment>
<evidence type="ECO:0000313" key="11">
    <source>
        <dbReference type="EMBL" id="KAL0103985.1"/>
    </source>
</evidence>
<name>A0AAW2EM38_9HYME</name>
<evidence type="ECO:0000256" key="3">
    <source>
        <dbReference type="ARBA" id="ARBA00022606"/>
    </source>
</evidence>
<dbReference type="PANTHER" id="PTHR21137">
    <property type="entry name" value="ODORANT RECEPTOR"/>
    <property type="match status" value="1"/>
</dbReference>
<evidence type="ECO:0000256" key="9">
    <source>
        <dbReference type="ARBA" id="ARBA00023224"/>
    </source>
</evidence>
<evidence type="ECO:0000256" key="5">
    <source>
        <dbReference type="ARBA" id="ARBA00022725"/>
    </source>
</evidence>
<gene>
    <name evidence="11" type="ORF">PUN28_016974</name>
</gene>
<proteinExistence type="inferred from homology"/>
<dbReference type="Pfam" id="PF02949">
    <property type="entry name" value="7tm_6"/>
    <property type="match status" value="1"/>
</dbReference>
<feature type="transmembrane region" description="Helical" evidence="10">
    <location>
        <begin position="41"/>
        <end position="59"/>
    </location>
</feature>
<evidence type="ECO:0000256" key="7">
    <source>
        <dbReference type="ARBA" id="ARBA00023136"/>
    </source>
</evidence>
<feature type="transmembrane region" description="Helical" evidence="10">
    <location>
        <begin position="124"/>
        <end position="143"/>
    </location>
</feature>
<dbReference type="Proteomes" id="UP001430953">
    <property type="component" value="Unassembled WGS sequence"/>
</dbReference>
<feature type="transmembrane region" description="Helical" evidence="10">
    <location>
        <begin position="188"/>
        <end position="207"/>
    </location>
</feature>
<dbReference type="EMBL" id="JADYXP020000020">
    <property type="protein sequence ID" value="KAL0103985.1"/>
    <property type="molecule type" value="Genomic_DNA"/>
</dbReference>
<comment type="similarity">
    <text evidence="10">Belongs to the insect chemoreceptor superfamily. Heteromeric odorant receptor channel (TC 1.A.69) family.</text>
</comment>
<sequence>MIDKEMQEYRTYQRFIRNLLISCGCWHVPTKFNKLKYCWSIYNILILIIYVLINITAVYKLRHNFYHMMNNFGVTISAAGAVIKVIIFFVNRKLLINYHRTLNNIFEEELERNEKIRRMILSSLHKISTVAYMYSLILVLLILGYSTPTFLFIIRGLCSFNLTTNYILPLTKGYGYFWTVPKNFLYHFYFLFEMSLVISSSCTASSVDNAFGFYVYQISSTLRAMTFRITNLLPNEKYTDVLKACVAKHQILQPCRDTLEHIYGPIIFWHVITNALLLCSLIYQAFLQQTVSRVNGHIIVGIVAFCAIKLIQTFTYSWYGTVLTNASNDFRMGIYFGDWTNSKLDRHLRANIILIMMQKPIAINAFYVPVNVVMFTNFINSTMSYFFLLRSVRNE</sequence>
<feature type="transmembrane region" description="Helical" evidence="10">
    <location>
        <begin position="366"/>
        <end position="389"/>
    </location>
</feature>
<feature type="transmembrane region" description="Helical" evidence="10">
    <location>
        <begin position="71"/>
        <end position="90"/>
    </location>
</feature>
<evidence type="ECO:0000256" key="4">
    <source>
        <dbReference type="ARBA" id="ARBA00022692"/>
    </source>
</evidence>
<protein>
    <recommendedName>
        <fullName evidence="10">Odorant receptor</fullName>
    </recommendedName>
</protein>
<keyword evidence="5 10" id="KW-0552">Olfaction</keyword>
<dbReference type="GO" id="GO:0004984">
    <property type="term" value="F:olfactory receptor activity"/>
    <property type="evidence" value="ECO:0007669"/>
    <property type="project" value="InterPro"/>
</dbReference>
<accession>A0AAW2EM38</accession>
<keyword evidence="12" id="KW-1185">Reference proteome</keyword>
<evidence type="ECO:0000256" key="6">
    <source>
        <dbReference type="ARBA" id="ARBA00022989"/>
    </source>
</evidence>
<keyword evidence="7 10" id="KW-0472">Membrane</keyword>
<keyword evidence="4 10" id="KW-0812">Transmembrane</keyword>
<keyword evidence="6 10" id="KW-1133">Transmembrane helix</keyword>